<dbReference type="PANTHER" id="PTHR34218:SF4">
    <property type="entry name" value="ACYL-HOMOSERINE LACTONE ACYLASE QUIP"/>
    <property type="match status" value="1"/>
</dbReference>
<dbReference type="CDD" id="cd03747">
    <property type="entry name" value="Ntn_PGA_like"/>
    <property type="match status" value="1"/>
</dbReference>
<dbReference type="RefSeq" id="WP_242289399.1">
    <property type="nucleotide sequence ID" value="NZ_JAKKSL010000007.1"/>
</dbReference>
<dbReference type="InterPro" id="IPR002692">
    <property type="entry name" value="S45"/>
</dbReference>
<dbReference type="Proteomes" id="UP001139646">
    <property type="component" value="Unassembled WGS sequence"/>
</dbReference>
<evidence type="ECO:0000256" key="4">
    <source>
        <dbReference type="ARBA" id="ARBA00038735"/>
    </source>
</evidence>
<dbReference type="InterPro" id="IPR043147">
    <property type="entry name" value="Penicillin_amidase_A-knob"/>
</dbReference>
<dbReference type="PIRSF" id="PIRSF001227">
    <property type="entry name" value="Pen_acylase"/>
    <property type="match status" value="1"/>
</dbReference>
<evidence type="ECO:0000256" key="2">
    <source>
        <dbReference type="ARBA" id="ARBA00022801"/>
    </source>
</evidence>
<dbReference type="Gene3D" id="1.10.1400.10">
    <property type="match status" value="1"/>
</dbReference>
<sequence length="814" mass="91946">MKLFHRFPISSKIIVFLILPLVIVSTAFYLKLTRSLPQMEATLSFPALLGDVDIKRDEHGVAYIKAMSEQDIYFAMGFAHASDRLWQLEMQRRLVKGQLSEIFGSEFLRQDIWMKTLDLEKSAESAWTALSNDAQASLTAYSAGINAWLSSQKQLPIEFAALSITPDPWTPIDSLAWGKMFALNLSGNMFSELTRAATKLMLPDANFNDIYPESFDSSNAYLESQDIAKLFPSFLSLKWFNESILKNGGMNVGSNSRAISGKLSRSGFPILANDPHLGLQIPSLWYVVHQSSPKFQASGMSMVGLPLVIFGRNTDILWGGTNMPADIQDLYIEKINPQNPNLYLSHDGSWKKIKIITKKIKVKARFPAILREPLKPVSIDIRYTENGPIISDFDETLKTTLSFKWTALLPKDTTYEAFFSITHAKDWDQFKSAASELRSPVLNLLYADRKNIGYIGAGMVPVRKRGNGAMPSPGWDPLYHWKGYIPPKDMPQEYNPSSGMIISANNDPGPKDYPYYISNEWALPLRAQRIKSLLTVALHTQGTTDMQLHKTIQSDQYDASLYALKDILSLVETSTPRQQILISDLKNWDGYMRRGNVSALLIAVWVSELNKMLFDDEFSRSYLQAKQTEQLRSMLPTMPYTLTLKILHGETQADWCDNVTTSHSEGCTDILNRSFEISLSKSDKLLGKDIGQWSLEAAQHTSYEHMPFSQVRLLDRIFTRKIPNGGGGHSINIAPSIFVKSEGSVNRFGSSFRQIMMGGTNNFQHLYMNSTGQSGNIFSRHYDDMIRPFNTVSYYSLPDKPENTLSHYQLHPER</sequence>
<gene>
    <name evidence="6" type="ORF">L3081_25330</name>
</gene>
<dbReference type="Gene3D" id="2.30.120.10">
    <property type="match status" value="1"/>
</dbReference>
<evidence type="ECO:0000313" key="6">
    <source>
        <dbReference type="EMBL" id="MCI2286143.1"/>
    </source>
</evidence>
<evidence type="ECO:0000256" key="5">
    <source>
        <dbReference type="SAM" id="Phobius"/>
    </source>
</evidence>
<keyword evidence="5" id="KW-0812">Transmembrane</keyword>
<evidence type="ECO:0000313" key="7">
    <source>
        <dbReference type="Proteomes" id="UP001139646"/>
    </source>
</evidence>
<comment type="caution">
    <text evidence="6">The sequence shown here is derived from an EMBL/GenBank/DDBJ whole genome shotgun (WGS) entry which is preliminary data.</text>
</comment>
<dbReference type="InterPro" id="IPR023343">
    <property type="entry name" value="Penicillin_amidase_dom1"/>
</dbReference>
<name>A0ABS9X7D3_9GAMM</name>
<protein>
    <submittedName>
        <fullName evidence="6">Penicillin acylase family protein</fullName>
    </submittedName>
</protein>
<dbReference type="Pfam" id="PF01804">
    <property type="entry name" value="Penicil_amidase"/>
    <property type="match status" value="1"/>
</dbReference>
<feature type="transmembrane region" description="Helical" evidence="5">
    <location>
        <begin position="12"/>
        <end position="30"/>
    </location>
</feature>
<dbReference type="PANTHER" id="PTHR34218">
    <property type="entry name" value="PEPTIDASE S45 PENICILLIN AMIDASE"/>
    <property type="match status" value="1"/>
</dbReference>
<dbReference type="InterPro" id="IPR043146">
    <property type="entry name" value="Penicillin_amidase_N_B-knob"/>
</dbReference>
<reference evidence="6" key="1">
    <citation type="submission" date="2022-01" db="EMBL/GenBank/DDBJ databases">
        <title>Colwellia maritima, isolated from seawater.</title>
        <authorList>
            <person name="Kristyanto S."/>
            <person name="Jung J."/>
            <person name="Jeon C.O."/>
        </authorList>
    </citation>
    <scope>NUCLEOTIDE SEQUENCE</scope>
    <source>
        <strain evidence="6">MSW7</strain>
    </source>
</reference>
<comment type="similarity">
    <text evidence="1">Belongs to the peptidase S45 family.</text>
</comment>
<dbReference type="SUPFAM" id="SSF56235">
    <property type="entry name" value="N-terminal nucleophile aminohydrolases (Ntn hydrolases)"/>
    <property type="match status" value="1"/>
</dbReference>
<proteinExistence type="inferred from homology"/>
<keyword evidence="5" id="KW-1133">Transmembrane helix</keyword>
<dbReference type="EMBL" id="JAKKSL010000007">
    <property type="protein sequence ID" value="MCI2286143.1"/>
    <property type="molecule type" value="Genomic_DNA"/>
</dbReference>
<accession>A0ABS9X7D3</accession>
<keyword evidence="5" id="KW-0472">Membrane</keyword>
<keyword evidence="3" id="KW-0865">Zymogen</keyword>
<keyword evidence="2" id="KW-0378">Hydrolase</keyword>
<dbReference type="InterPro" id="IPR029055">
    <property type="entry name" value="Ntn_hydrolases_N"/>
</dbReference>
<dbReference type="Gene3D" id="3.60.20.10">
    <property type="entry name" value="Glutamine Phosphoribosylpyrophosphate, subunit 1, domain 1"/>
    <property type="match status" value="1"/>
</dbReference>
<keyword evidence="7" id="KW-1185">Reference proteome</keyword>
<dbReference type="InterPro" id="IPR014395">
    <property type="entry name" value="Pen/GL7ACA/AHL_acylase"/>
</dbReference>
<evidence type="ECO:0000256" key="1">
    <source>
        <dbReference type="ARBA" id="ARBA00006586"/>
    </source>
</evidence>
<evidence type="ECO:0000256" key="3">
    <source>
        <dbReference type="ARBA" id="ARBA00023145"/>
    </source>
</evidence>
<dbReference type="Gene3D" id="1.10.439.10">
    <property type="entry name" value="Penicillin Amidohydrolase, domain 1"/>
    <property type="match status" value="1"/>
</dbReference>
<organism evidence="6 7">
    <name type="scientific">Colwellia maritima</name>
    <dbReference type="NCBI Taxonomy" id="2912588"/>
    <lineage>
        <taxon>Bacteria</taxon>
        <taxon>Pseudomonadati</taxon>
        <taxon>Pseudomonadota</taxon>
        <taxon>Gammaproteobacteria</taxon>
        <taxon>Alteromonadales</taxon>
        <taxon>Colwelliaceae</taxon>
        <taxon>Colwellia</taxon>
    </lineage>
</organism>
<comment type="subunit">
    <text evidence="4">Heterodimer of an alpha subunit and a beta subunit processed from the same precursor.</text>
</comment>